<accession>R0LQ93</accession>
<feature type="region of interest" description="Disordered" evidence="1">
    <location>
        <begin position="380"/>
        <end position="419"/>
    </location>
</feature>
<evidence type="ECO:0000313" key="3">
    <source>
        <dbReference type="Proteomes" id="UP000296049"/>
    </source>
</evidence>
<reference evidence="3" key="1">
    <citation type="journal article" date="2013" name="Nat. Genet.">
        <title>The duck genome and transcriptome provide insight into an avian influenza virus reservoir species.</title>
        <authorList>
            <person name="Huang Y."/>
            <person name="Li Y."/>
            <person name="Burt D.W."/>
            <person name="Chen H."/>
            <person name="Zhang Y."/>
            <person name="Qian W."/>
            <person name="Kim H."/>
            <person name="Gan S."/>
            <person name="Zhao Y."/>
            <person name="Li J."/>
            <person name="Yi K."/>
            <person name="Feng H."/>
            <person name="Zhu P."/>
            <person name="Li B."/>
            <person name="Liu Q."/>
            <person name="Fairley S."/>
            <person name="Magor K.E."/>
            <person name="Du Z."/>
            <person name="Hu X."/>
            <person name="Goodman L."/>
            <person name="Tafer H."/>
            <person name="Vignal A."/>
            <person name="Lee T."/>
            <person name="Kim K.W."/>
            <person name="Sheng Z."/>
            <person name="An Y."/>
            <person name="Searle S."/>
            <person name="Herrero J."/>
            <person name="Groenen M.A."/>
            <person name="Crooijmans R.P."/>
            <person name="Faraut T."/>
            <person name="Cai Q."/>
            <person name="Webster R.G."/>
            <person name="Aldridge J.R."/>
            <person name="Warren W.C."/>
            <person name="Bartschat S."/>
            <person name="Kehr S."/>
            <person name="Marz M."/>
            <person name="Stadler P.F."/>
            <person name="Smith J."/>
            <person name="Kraus R.H."/>
            <person name="Zhao Y."/>
            <person name="Ren L."/>
            <person name="Fei J."/>
            <person name="Morisson M."/>
            <person name="Kaiser P."/>
            <person name="Griffin D.K."/>
            <person name="Rao M."/>
            <person name="Pitel F."/>
            <person name="Wang J."/>
            <person name="Li N."/>
        </authorList>
    </citation>
    <scope>NUCLEOTIDE SEQUENCE [LARGE SCALE GENOMIC DNA]</scope>
</reference>
<organism evidence="2 3">
    <name type="scientific">Anas platyrhynchos</name>
    <name type="common">Mallard</name>
    <name type="synonym">Anas boschas</name>
    <dbReference type="NCBI Taxonomy" id="8839"/>
    <lineage>
        <taxon>Eukaryota</taxon>
        <taxon>Metazoa</taxon>
        <taxon>Chordata</taxon>
        <taxon>Craniata</taxon>
        <taxon>Vertebrata</taxon>
        <taxon>Euteleostomi</taxon>
        <taxon>Archelosauria</taxon>
        <taxon>Archosauria</taxon>
        <taxon>Dinosauria</taxon>
        <taxon>Saurischia</taxon>
        <taxon>Theropoda</taxon>
        <taxon>Coelurosauria</taxon>
        <taxon>Aves</taxon>
        <taxon>Neognathae</taxon>
        <taxon>Galloanserae</taxon>
        <taxon>Anseriformes</taxon>
        <taxon>Anatidae</taxon>
        <taxon>Anatinae</taxon>
        <taxon>Anas</taxon>
    </lineage>
</organism>
<name>R0LQ93_ANAPL</name>
<keyword evidence="3" id="KW-1185">Reference proteome</keyword>
<protein>
    <submittedName>
        <fullName evidence="2">Uncharacterized protein</fullName>
    </submittedName>
</protein>
<dbReference type="Proteomes" id="UP000296049">
    <property type="component" value="Unassembled WGS sequence"/>
</dbReference>
<dbReference type="AlphaFoldDB" id="R0LQ93"/>
<proteinExistence type="predicted"/>
<dbReference type="EMBL" id="KB742940">
    <property type="protein sequence ID" value="EOB02608.1"/>
    <property type="molecule type" value="Genomic_DNA"/>
</dbReference>
<gene>
    <name evidence="2" type="ORF">Anapl_09457</name>
</gene>
<sequence>MSKALTQTVQVLQIHLTYCHRDVLRKPVKDPWSTVLTQPQGLAAAGCEIIALFLQRLVCCRVRGETPPPQWLGAQGWPHRSQEKHSGHPREAWEVHITSSASCKDYCMVPPRSVPEVSCIGLQWFLLGQLHRKTCDGNDNGDECSPNSPKFRLWLQTLRRFWGRQEKRSYREYLQYFEGNRAIGPYNITGVSSQSVTLEEAGYRLQFQAGNKKEVPHVGKLCRAARPHSALRFSGEPRGAASAREVRAGQTPVLTGHCKSPAQASCTNKRRQCGHWNILRRGQDTPHGFYRMCQGKENAREELAWMQMSEWPGYGWLGVAGQSELLHTGRAETTSAYGLINQPSFKTCGSMVCVYTAEKNEKKQGYIYVPIKELTSIHQKEKPPSTVLGASKGQGEHLQDAGRGTGRSRKPLGHTASPWDNTCTAMHRKHCDRACPMGADHVPSAASSSSAGIQLLAPLVLASLMPPSVLDHPVG</sequence>
<evidence type="ECO:0000256" key="1">
    <source>
        <dbReference type="SAM" id="MobiDB-lite"/>
    </source>
</evidence>
<evidence type="ECO:0000313" key="2">
    <source>
        <dbReference type="EMBL" id="EOB02608.1"/>
    </source>
</evidence>